<gene>
    <name evidence="1" type="ORF">HGR00_21825</name>
</gene>
<protein>
    <submittedName>
        <fullName evidence="1">Uncharacterized protein</fullName>
    </submittedName>
</protein>
<evidence type="ECO:0000313" key="1">
    <source>
        <dbReference type="EMBL" id="NMV40553.1"/>
    </source>
</evidence>
<reference evidence="1 2" key="1">
    <citation type="submission" date="2020-04" db="EMBL/GenBank/DDBJ databases">
        <title>Ralstonia insidiosa genome sequencing and assembly.</title>
        <authorList>
            <person name="Martins R.C.R."/>
            <person name="Perdigao-Neto L.V."/>
            <person name="Levin A.S.S."/>
            <person name="Costa S.F."/>
        </authorList>
    </citation>
    <scope>NUCLEOTIDE SEQUENCE [LARGE SCALE GENOMIC DNA]</scope>
    <source>
        <strain evidence="1 2">5047</strain>
    </source>
</reference>
<dbReference type="RefSeq" id="WP_169341190.1">
    <property type="nucleotide sequence ID" value="NZ_JABBZM010000023.1"/>
</dbReference>
<proteinExistence type="predicted"/>
<dbReference type="Proteomes" id="UP000575469">
    <property type="component" value="Unassembled WGS sequence"/>
</dbReference>
<dbReference type="EMBL" id="JABBZM010000023">
    <property type="protein sequence ID" value="NMV40553.1"/>
    <property type="molecule type" value="Genomic_DNA"/>
</dbReference>
<sequence length="110" mass="12448">MMDELIQASAWLRSEGNLSPLSQEVRRRFPGKTVFPVRWLPEQGEDIHWLLVGPTEVARIEIRRELFGVDGVPSVEIIDLQTYRSGSLSKTGRRMLDAAVELLSMAGDLR</sequence>
<accession>A0A848P5V7</accession>
<name>A0A848P5V7_9RALS</name>
<comment type="caution">
    <text evidence="1">The sequence shown here is derived from an EMBL/GenBank/DDBJ whole genome shotgun (WGS) entry which is preliminary data.</text>
</comment>
<organism evidence="1 2">
    <name type="scientific">Ralstonia insidiosa</name>
    <dbReference type="NCBI Taxonomy" id="190721"/>
    <lineage>
        <taxon>Bacteria</taxon>
        <taxon>Pseudomonadati</taxon>
        <taxon>Pseudomonadota</taxon>
        <taxon>Betaproteobacteria</taxon>
        <taxon>Burkholderiales</taxon>
        <taxon>Burkholderiaceae</taxon>
        <taxon>Ralstonia</taxon>
    </lineage>
</organism>
<evidence type="ECO:0000313" key="2">
    <source>
        <dbReference type="Proteomes" id="UP000575469"/>
    </source>
</evidence>
<dbReference type="AlphaFoldDB" id="A0A848P5V7"/>